<evidence type="ECO:0000256" key="8">
    <source>
        <dbReference type="ARBA" id="ARBA00023159"/>
    </source>
</evidence>
<dbReference type="Gene3D" id="3.40.50.300">
    <property type="entry name" value="P-loop containing nucleotide triphosphate hydrolases"/>
    <property type="match status" value="1"/>
</dbReference>
<evidence type="ECO:0000256" key="7">
    <source>
        <dbReference type="ARBA" id="ARBA00023125"/>
    </source>
</evidence>
<evidence type="ECO:0000256" key="4">
    <source>
        <dbReference type="ARBA" id="ARBA00022840"/>
    </source>
</evidence>
<dbReference type="GO" id="GO:0003677">
    <property type="term" value="F:DNA binding"/>
    <property type="evidence" value="ECO:0007669"/>
    <property type="project" value="UniProtKB-KW"/>
</dbReference>
<keyword evidence="9" id="KW-0804">Transcription</keyword>
<feature type="non-terminal residue" evidence="14">
    <location>
        <position position="244"/>
    </location>
</feature>
<dbReference type="Pfam" id="PF00072">
    <property type="entry name" value="Response_reg"/>
    <property type="match status" value="1"/>
</dbReference>
<dbReference type="SMART" id="SM00448">
    <property type="entry name" value="REC"/>
    <property type="match status" value="1"/>
</dbReference>
<dbReference type="GO" id="GO:0006355">
    <property type="term" value="P:regulation of DNA-templated transcription"/>
    <property type="evidence" value="ECO:0007669"/>
    <property type="project" value="InterPro"/>
</dbReference>
<gene>
    <name evidence="14" type="ORF">S03H2_60076</name>
</gene>
<evidence type="ECO:0000256" key="11">
    <source>
        <dbReference type="ARBA" id="ARBA00031910"/>
    </source>
</evidence>
<dbReference type="InterPro" id="IPR025662">
    <property type="entry name" value="Sigma_54_int_dom_ATP-bd_1"/>
</dbReference>
<keyword evidence="7" id="KW-0238">DNA-binding</keyword>
<accession>X1KZ45</accession>
<organism evidence="14">
    <name type="scientific">marine sediment metagenome</name>
    <dbReference type="NCBI Taxonomy" id="412755"/>
    <lineage>
        <taxon>unclassified sequences</taxon>
        <taxon>metagenomes</taxon>
        <taxon>ecological metagenomes</taxon>
    </lineage>
</organism>
<comment type="caution">
    <text evidence="14">The sequence shown here is derived from an EMBL/GenBank/DDBJ whole genome shotgun (WGS) entry which is preliminary data.</text>
</comment>
<keyword evidence="3" id="KW-0547">Nucleotide-binding</keyword>
<dbReference type="InterPro" id="IPR002078">
    <property type="entry name" value="Sigma_54_int"/>
</dbReference>
<feature type="non-terminal residue" evidence="14">
    <location>
        <position position="1"/>
    </location>
</feature>
<dbReference type="FunFam" id="3.40.50.2300:FF:000018">
    <property type="entry name" value="DNA-binding transcriptional regulator NtrC"/>
    <property type="match status" value="1"/>
</dbReference>
<keyword evidence="6" id="KW-0805">Transcription regulation</keyword>
<reference evidence="14" key="1">
    <citation type="journal article" date="2014" name="Front. Microbiol.">
        <title>High frequency of phylogenetically diverse reductive dehalogenase-homologous genes in deep subseafloor sedimentary metagenomes.</title>
        <authorList>
            <person name="Kawai M."/>
            <person name="Futagami T."/>
            <person name="Toyoda A."/>
            <person name="Takaki Y."/>
            <person name="Nishi S."/>
            <person name="Hori S."/>
            <person name="Arai W."/>
            <person name="Tsubouchi T."/>
            <person name="Morono Y."/>
            <person name="Uchiyama I."/>
            <person name="Ito T."/>
            <person name="Fujiyama A."/>
            <person name="Inagaki F."/>
            <person name="Takami H."/>
        </authorList>
    </citation>
    <scope>NUCLEOTIDE SEQUENCE</scope>
    <source>
        <strain evidence="14">Expedition CK06-06</strain>
    </source>
</reference>
<evidence type="ECO:0000256" key="2">
    <source>
        <dbReference type="ARBA" id="ARBA00022553"/>
    </source>
</evidence>
<keyword evidence="8" id="KW-0010">Activator</keyword>
<feature type="domain" description="Sigma-54 factor interaction" evidence="12">
    <location>
        <begin position="151"/>
        <end position="244"/>
    </location>
</feature>
<proteinExistence type="predicted"/>
<dbReference type="PROSITE" id="PS50110">
    <property type="entry name" value="RESPONSE_REGULATORY"/>
    <property type="match status" value="1"/>
</dbReference>
<dbReference type="InterPro" id="IPR011006">
    <property type="entry name" value="CheY-like_superfamily"/>
</dbReference>
<dbReference type="AlphaFoldDB" id="X1KZ45"/>
<evidence type="ECO:0000259" key="12">
    <source>
        <dbReference type="PROSITE" id="PS50045"/>
    </source>
</evidence>
<dbReference type="GO" id="GO:0005524">
    <property type="term" value="F:ATP binding"/>
    <property type="evidence" value="ECO:0007669"/>
    <property type="project" value="UniProtKB-KW"/>
</dbReference>
<dbReference type="Gene3D" id="3.40.50.2300">
    <property type="match status" value="1"/>
</dbReference>
<sequence>SAERTAMGTVLVVDDDRSVLDSIAGMISDHGHQAVTAGRAEEAFALLDDDGSEHKPDAIILDIRMPGINGLEALRHLRETRPEIPVVIMTAYATMEAAVEAMKLGAYDYHTKPFDPEAMLRTVDDALECVRMVDAGSSCGARGAVPTSERLIGHSPAMQEIYKAIGRVAQTSATVLIRGETGVGKELVARAIHEHSHRRDRPLVVVNCAALPETLLESELFGHEKGSFTGAGARQTGRFEQAEG</sequence>
<evidence type="ECO:0000256" key="1">
    <source>
        <dbReference type="ARBA" id="ARBA00019059"/>
    </source>
</evidence>
<protein>
    <recommendedName>
        <fullName evidence="1">DNA-binding transcriptional regulator NtrC</fullName>
    </recommendedName>
    <alternativeName>
        <fullName evidence="10">Nitrogen regulation protein NR(I)</fullName>
    </alternativeName>
    <alternativeName>
        <fullName evidence="11">Nitrogen regulator I</fullName>
    </alternativeName>
</protein>
<dbReference type="CDD" id="cd00009">
    <property type="entry name" value="AAA"/>
    <property type="match status" value="1"/>
</dbReference>
<name>X1KZ45_9ZZZZ</name>
<dbReference type="InterPro" id="IPR001789">
    <property type="entry name" value="Sig_transdc_resp-reg_receiver"/>
</dbReference>
<evidence type="ECO:0000259" key="13">
    <source>
        <dbReference type="PROSITE" id="PS50110"/>
    </source>
</evidence>
<dbReference type="EMBL" id="BARU01038685">
    <property type="protein sequence ID" value="GAH87228.1"/>
    <property type="molecule type" value="Genomic_DNA"/>
</dbReference>
<evidence type="ECO:0000256" key="3">
    <source>
        <dbReference type="ARBA" id="ARBA00022741"/>
    </source>
</evidence>
<dbReference type="PROSITE" id="PS00675">
    <property type="entry name" value="SIGMA54_INTERACT_1"/>
    <property type="match status" value="1"/>
</dbReference>
<evidence type="ECO:0000256" key="5">
    <source>
        <dbReference type="ARBA" id="ARBA00023012"/>
    </source>
</evidence>
<dbReference type="PROSITE" id="PS50045">
    <property type="entry name" value="SIGMA54_INTERACT_4"/>
    <property type="match status" value="1"/>
</dbReference>
<evidence type="ECO:0000256" key="10">
    <source>
        <dbReference type="ARBA" id="ARBA00029881"/>
    </source>
</evidence>
<evidence type="ECO:0000256" key="6">
    <source>
        <dbReference type="ARBA" id="ARBA00023015"/>
    </source>
</evidence>
<dbReference type="SUPFAM" id="SSF52172">
    <property type="entry name" value="CheY-like"/>
    <property type="match status" value="1"/>
</dbReference>
<dbReference type="InterPro" id="IPR027417">
    <property type="entry name" value="P-loop_NTPase"/>
</dbReference>
<evidence type="ECO:0000256" key="9">
    <source>
        <dbReference type="ARBA" id="ARBA00023163"/>
    </source>
</evidence>
<dbReference type="Pfam" id="PF00158">
    <property type="entry name" value="Sigma54_activat"/>
    <property type="match status" value="1"/>
</dbReference>
<keyword evidence="4" id="KW-0067">ATP-binding</keyword>
<dbReference type="PANTHER" id="PTHR32071">
    <property type="entry name" value="TRANSCRIPTIONAL REGULATORY PROTEIN"/>
    <property type="match status" value="1"/>
</dbReference>
<dbReference type="GO" id="GO:0000160">
    <property type="term" value="P:phosphorelay signal transduction system"/>
    <property type="evidence" value="ECO:0007669"/>
    <property type="project" value="UniProtKB-KW"/>
</dbReference>
<keyword evidence="2" id="KW-0597">Phosphoprotein</keyword>
<dbReference type="PANTHER" id="PTHR32071:SF95">
    <property type="entry name" value="DNA-BINDING TRANSCRIPTIONAL REGULATOR NTRC"/>
    <property type="match status" value="1"/>
</dbReference>
<evidence type="ECO:0000313" key="14">
    <source>
        <dbReference type="EMBL" id="GAH87228.1"/>
    </source>
</evidence>
<feature type="domain" description="Response regulatory" evidence="13">
    <location>
        <begin position="9"/>
        <end position="127"/>
    </location>
</feature>
<keyword evidence="5" id="KW-0902">Two-component regulatory system</keyword>